<keyword evidence="6" id="KW-0963">Cytoplasm</keyword>
<keyword evidence="8" id="KW-0547">Nucleotide-binding</keyword>
<dbReference type="GO" id="GO:0005524">
    <property type="term" value="F:ATP binding"/>
    <property type="evidence" value="ECO:0007669"/>
    <property type="project" value="UniProtKB-KW"/>
</dbReference>
<keyword evidence="11" id="KW-0665">Pyrimidine biosynthesis</keyword>
<dbReference type="GO" id="GO:0006225">
    <property type="term" value="P:UDP biosynthetic process"/>
    <property type="evidence" value="ECO:0007669"/>
    <property type="project" value="TreeGrafter"/>
</dbReference>
<dbReference type="PIRSF" id="PIRSF005650">
    <property type="entry name" value="Uridylate_kin"/>
    <property type="match status" value="1"/>
</dbReference>
<evidence type="ECO:0000256" key="10">
    <source>
        <dbReference type="ARBA" id="ARBA00022840"/>
    </source>
</evidence>
<evidence type="ECO:0000256" key="5">
    <source>
        <dbReference type="ARBA" id="ARBA00016403"/>
    </source>
</evidence>
<dbReference type="HAMAP" id="MF_01220_B">
    <property type="entry name" value="PyrH_B"/>
    <property type="match status" value="1"/>
</dbReference>
<evidence type="ECO:0000256" key="12">
    <source>
        <dbReference type="ARBA" id="ARBA00032092"/>
    </source>
</evidence>
<dbReference type="PANTHER" id="PTHR42833:SF4">
    <property type="entry name" value="URIDYLATE KINASE PUMPKIN, CHLOROPLASTIC"/>
    <property type="match status" value="1"/>
</dbReference>
<comment type="similarity">
    <text evidence="3">Belongs to the UMP kinase family.</text>
</comment>
<keyword evidence="10" id="KW-0067">ATP-binding</keyword>
<dbReference type="InterPro" id="IPR015963">
    <property type="entry name" value="Uridylate_kinase_bac"/>
</dbReference>
<keyword evidence="9" id="KW-0418">Kinase</keyword>
<proteinExistence type="inferred from homology"/>
<dbReference type="AlphaFoldDB" id="A0A381NJJ2"/>
<evidence type="ECO:0000256" key="9">
    <source>
        <dbReference type="ARBA" id="ARBA00022777"/>
    </source>
</evidence>
<dbReference type="InterPro" id="IPR036393">
    <property type="entry name" value="AceGlu_kinase-like_sf"/>
</dbReference>
<comment type="subcellular location">
    <subcellularLocation>
        <location evidence="1">Cytoplasm</location>
    </subcellularLocation>
</comment>
<sequence>MSDTAYRRLVLKLSGEVLAGDEGFGIDPTKANNLAQEIKSIHDMGISIGLIIGAGNIFRGIQAASKGMQRVTGDYLGMLATIMNAVCVQDALENLGSVTRTLSAITVAQIAEPYIRRRALRHLEKGRIVIVAGGTGNPYFTTDTAAALRATELGAEVLIKGTKVDGVYNKDPFLHSDAKMYKQISFKEAIQKELRVMDMTAISLCKENSLPIKVFNINKSGELKKLVQGEPIGTLVGD</sequence>
<dbReference type="GO" id="GO:0033862">
    <property type="term" value="F:UMP kinase activity"/>
    <property type="evidence" value="ECO:0007669"/>
    <property type="project" value="UniProtKB-EC"/>
</dbReference>
<dbReference type="InterPro" id="IPR001048">
    <property type="entry name" value="Asp/Glu/Uridylate_kinase"/>
</dbReference>
<dbReference type="PANTHER" id="PTHR42833">
    <property type="entry name" value="URIDYLATE KINASE"/>
    <property type="match status" value="1"/>
</dbReference>
<reference evidence="15" key="1">
    <citation type="submission" date="2018-05" db="EMBL/GenBank/DDBJ databases">
        <authorList>
            <person name="Lanie J.A."/>
            <person name="Ng W.-L."/>
            <person name="Kazmierczak K.M."/>
            <person name="Andrzejewski T.M."/>
            <person name="Davidsen T.M."/>
            <person name="Wayne K.J."/>
            <person name="Tettelin H."/>
            <person name="Glass J.I."/>
            <person name="Rusch D."/>
            <person name="Podicherti R."/>
            <person name="Tsui H.-C.T."/>
            <person name="Winkler M.E."/>
        </authorList>
    </citation>
    <scope>NUCLEOTIDE SEQUENCE</scope>
</reference>
<evidence type="ECO:0000256" key="7">
    <source>
        <dbReference type="ARBA" id="ARBA00022679"/>
    </source>
</evidence>
<dbReference type="GO" id="GO:0005737">
    <property type="term" value="C:cytoplasm"/>
    <property type="evidence" value="ECO:0007669"/>
    <property type="project" value="UniProtKB-SubCell"/>
</dbReference>
<comment type="pathway">
    <text evidence="2">Pyrimidine metabolism; CTP biosynthesis via de novo pathway; UDP from UMP (UMPK route): step 1/1.</text>
</comment>
<evidence type="ECO:0000256" key="1">
    <source>
        <dbReference type="ARBA" id="ARBA00004496"/>
    </source>
</evidence>
<evidence type="ECO:0000259" key="14">
    <source>
        <dbReference type="Pfam" id="PF00696"/>
    </source>
</evidence>
<gene>
    <name evidence="15" type="ORF">METZ01_LOCUS7403</name>
</gene>
<dbReference type="EMBL" id="UINC01000394">
    <property type="protein sequence ID" value="SUZ54549.1"/>
    <property type="molecule type" value="Genomic_DNA"/>
</dbReference>
<dbReference type="Pfam" id="PF00696">
    <property type="entry name" value="AA_kinase"/>
    <property type="match status" value="1"/>
</dbReference>
<evidence type="ECO:0000313" key="15">
    <source>
        <dbReference type="EMBL" id="SUZ54549.1"/>
    </source>
</evidence>
<feature type="domain" description="Aspartate/glutamate/uridylate kinase" evidence="14">
    <location>
        <begin position="8"/>
        <end position="216"/>
    </location>
</feature>
<dbReference type="GO" id="GO:0044210">
    <property type="term" value="P:'de novo' CTP biosynthetic process"/>
    <property type="evidence" value="ECO:0007669"/>
    <property type="project" value="UniProtKB-UniPathway"/>
</dbReference>
<dbReference type="NCBIfam" id="TIGR02075">
    <property type="entry name" value="pyrH_bact"/>
    <property type="match status" value="1"/>
</dbReference>
<dbReference type="EC" id="2.7.4.22" evidence="4"/>
<evidence type="ECO:0000256" key="4">
    <source>
        <dbReference type="ARBA" id="ARBA00012899"/>
    </source>
</evidence>
<evidence type="ECO:0000256" key="3">
    <source>
        <dbReference type="ARBA" id="ARBA00007614"/>
    </source>
</evidence>
<evidence type="ECO:0000256" key="11">
    <source>
        <dbReference type="ARBA" id="ARBA00022975"/>
    </source>
</evidence>
<dbReference type="Gene3D" id="3.40.1160.10">
    <property type="entry name" value="Acetylglutamate kinase-like"/>
    <property type="match status" value="1"/>
</dbReference>
<name>A0A381NJJ2_9ZZZZ</name>
<organism evidence="15">
    <name type="scientific">marine metagenome</name>
    <dbReference type="NCBI Taxonomy" id="408172"/>
    <lineage>
        <taxon>unclassified sequences</taxon>
        <taxon>metagenomes</taxon>
        <taxon>ecological metagenomes</taxon>
    </lineage>
</organism>
<dbReference type="SUPFAM" id="SSF53633">
    <property type="entry name" value="Carbamate kinase-like"/>
    <property type="match status" value="1"/>
</dbReference>
<keyword evidence="7" id="KW-0808">Transferase</keyword>
<evidence type="ECO:0000256" key="2">
    <source>
        <dbReference type="ARBA" id="ARBA00004791"/>
    </source>
</evidence>
<evidence type="ECO:0000256" key="8">
    <source>
        <dbReference type="ARBA" id="ARBA00022741"/>
    </source>
</evidence>
<dbReference type="FunFam" id="3.40.1160.10:FF:000001">
    <property type="entry name" value="Uridylate kinase"/>
    <property type="match status" value="1"/>
</dbReference>
<dbReference type="CDD" id="cd04254">
    <property type="entry name" value="AAK_UMPK-PyrH-Ec"/>
    <property type="match status" value="1"/>
</dbReference>
<accession>A0A381NJJ2</accession>
<protein>
    <recommendedName>
        <fullName evidence="5">Uridylate kinase</fullName>
        <ecNumber evidence="4">2.7.4.22</ecNumber>
    </recommendedName>
    <alternativeName>
        <fullName evidence="12">Uridine monophosphate kinase</fullName>
    </alternativeName>
</protein>
<dbReference type="UniPathway" id="UPA00159">
    <property type="reaction ID" value="UER00275"/>
</dbReference>
<dbReference type="InterPro" id="IPR011817">
    <property type="entry name" value="Uridylate_kinase"/>
</dbReference>
<evidence type="ECO:0000256" key="6">
    <source>
        <dbReference type="ARBA" id="ARBA00022490"/>
    </source>
</evidence>
<evidence type="ECO:0000256" key="13">
    <source>
        <dbReference type="ARBA" id="ARBA00047767"/>
    </source>
</evidence>
<comment type="catalytic activity">
    <reaction evidence="13">
        <text>UMP + ATP = UDP + ADP</text>
        <dbReference type="Rhea" id="RHEA:24400"/>
        <dbReference type="ChEBI" id="CHEBI:30616"/>
        <dbReference type="ChEBI" id="CHEBI:57865"/>
        <dbReference type="ChEBI" id="CHEBI:58223"/>
        <dbReference type="ChEBI" id="CHEBI:456216"/>
        <dbReference type="EC" id="2.7.4.22"/>
    </reaction>
</comment>